<keyword evidence="1" id="KW-0378">Hydrolase</keyword>
<accession>A0ACC6T8W1</accession>
<sequence>MAVRSIVKFPNPLLRSVAEPVELFDGDLQALASDLVDTMRAAPGIGITAPHIGILKRLVVIQLPSAAKPRIYVNPSVIQASAEMIRHEEGSVSMPGVTEDIERHARIRVRYQDLDGNERFEDAEGLLSVCHQHEIDQLEGLFWTHRLTRLKRDRLIKRYSKLMRTS</sequence>
<gene>
    <name evidence="1" type="ORF">NKI81_31640</name>
</gene>
<comment type="caution">
    <text evidence="1">The sequence shown here is derived from an EMBL/GenBank/DDBJ whole genome shotgun (WGS) entry which is preliminary data.</text>
</comment>
<dbReference type="EC" id="3.5.1.88" evidence="1"/>
<dbReference type="Proteomes" id="UP001480082">
    <property type="component" value="Unassembled WGS sequence"/>
</dbReference>
<keyword evidence="2" id="KW-1185">Reference proteome</keyword>
<name>A0ACC6T8W1_9HYPH</name>
<protein>
    <submittedName>
        <fullName evidence="1">Peptide deformylase</fullName>
        <ecNumber evidence="1">3.5.1.88</ecNumber>
    </submittedName>
</protein>
<organism evidence="1 2">
    <name type="scientific">Mesorhizobium australicum</name>
    <dbReference type="NCBI Taxonomy" id="536018"/>
    <lineage>
        <taxon>Bacteria</taxon>
        <taxon>Pseudomonadati</taxon>
        <taxon>Pseudomonadota</taxon>
        <taxon>Alphaproteobacteria</taxon>
        <taxon>Hyphomicrobiales</taxon>
        <taxon>Phyllobacteriaceae</taxon>
        <taxon>Mesorhizobium</taxon>
    </lineage>
</organism>
<proteinExistence type="predicted"/>
<dbReference type="EMBL" id="JAMYRI010000035">
    <property type="protein sequence ID" value="MER9288386.1"/>
    <property type="molecule type" value="Genomic_DNA"/>
</dbReference>
<reference evidence="1 2" key="1">
    <citation type="journal article" date="2024" name="Proc. Natl. Acad. Sci. U.S.A.">
        <title>The evolutionary genomics of adaptation to stress in wild rhizobium bacteria.</title>
        <authorList>
            <person name="Kehlet-Delgado H."/>
            <person name="Montoya A.P."/>
            <person name="Jensen K.T."/>
            <person name="Wendlandt C.E."/>
            <person name="Dexheimer C."/>
            <person name="Roberts M."/>
            <person name="Torres Martinez L."/>
            <person name="Friesen M.L."/>
            <person name="Griffitts J.S."/>
            <person name="Porter S.S."/>
        </authorList>
    </citation>
    <scope>NUCLEOTIDE SEQUENCE [LARGE SCALE GENOMIC DNA]</scope>
    <source>
        <strain evidence="1 2">M0468</strain>
    </source>
</reference>
<evidence type="ECO:0000313" key="1">
    <source>
        <dbReference type="EMBL" id="MER9288386.1"/>
    </source>
</evidence>
<evidence type="ECO:0000313" key="2">
    <source>
        <dbReference type="Proteomes" id="UP001480082"/>
    </source>
</evidence>